<evidence type="ECO:0000313" key="1">
    <source>
        <dbReference type="EMBL" id="KAH3753163.1"/>
    </source>
</evidence>
<protein>
    <submittedName>
        <fullName evidence="1">Uncharacterized protein</fullName>
    </submittedName>
</protein>
<reference evidence="1" key="2">
    <citation type="submission" date="2020-11" db="EMBL/GenBank/DDBJ databases">
        <authorList>
            <person name="McCartney M.A."/>
            <person name="Auch B."/>
            <person name="Kono T."/>
            <person name="Mallez S."/>
            <person name="Becker A."/>
            <person name="Gohl D.M."/>
            <person name="Silverstein K.A.T."/>
            <person name="Koren S."/>
            <person name="Bechman K.B."/>
            <person name="Herman A."/>
            <person name="Abrahante J.E."/>
            <person name="Garbe J."/>
        </authorList>
    </citation>
    <scope>NUCLEOTIDE SEQUENCE</scope>
    <source>
        <strain evidence="1">Duluth1</strain>
        <tissue evidence="1">Whole animal</tissue>
    </source>
</reference>
<accession>A0A9D4DQ55</accession>
<reference evidence="1" key="1">
    <citation type="journal article" date="2019" name="bioRxiv">
        <title>The Genome of the Zebra Mussel, Dreissena polymorpha: A Resource for Invasive Species Research.</title>
        <authorList>
            <person name="McCartney M.A."/>
            <person name="Auch B."/>
            <person name="Kono T."/>
            <person name="Mallez S."/>
            <person name="Zhang Y."/>
            <person name="Obille A."/>
            <person name="Becker A."/>
            <person name="Abrahante J.E."/>
            <person name="Garbe J."/>
            <person name="Badalamenti J.P."/>
            <person name="Herman A."/>
            <person name="Mangelson H."/>
            <person name="Liachko I."/>
            <person name="Sullivan S."/>
            <person name="Sone E.D."/>
            <person name="Koren S."/>
            <person name="Silverstein K.A.T."/>
            <person name="Beckman K.B."/>
            <person name="Gohl D.M."/>
        </authorList>
    </citation>
    <scope>NUCLEOTIDE SEQUENCE</scope>
    <source>
        <strain evidence="1">Duluth1</strain>
        <tissue evidence="1">Whole animal</tissue>
    </source>
</reference>
<dbReference type="Proteomes" id="UP000828390">
    <property type="component" value="Unassembled WGS sequence"/>
</dbReference>
<dbReference type="AlphaFoldDB" id="A0A9D4DQ55"/>
<gene>
    <name evidence="1" type="ORF">DPMN_187794</name>
</gene>
<sequence length="92" mass="10456">MACDHDGYDYTGETLSAHAYETTRSYVLSPYLEICVCDSAGHHGPARARRLLRLDPVRDWRVVQDMRGQVRRTPLQLHVVGAYRDGVRLLDG</sequence>
<organism evidence="1 2">
    <name type="scientific">Dreissena polymorpha</name>
    <name type="common">Zebra mussel</name>
    <name type="synonym">Mytilus polymorpha</name>
    <dbReference type="NCBI Taxonomy" id="45954"/>
    <lineage>
        <taxon>Eukaryota</taxon>
        <taxon>Metazoa</taxon>
        <taxon>Spiralia</taxon>
        <taxon>Lophotrochozoa</taxon>
        <taxon>Mollusca</taxon>
        <taxon>Bivalvia</taxon>
        <taxon>Autobranchia</taxon>
        <taxon>Heteroconchia</taxon>
        <taxon>Euheterodonta</taxon>
        <taxon>Imparidentia</taxon>
        <taxon>Neoheterodontei</taxon>
        <taxon>Myida</taxon>
        <taxon>Dreissenoidea</taxon>
        <taxon>Dreissenidae</taxon>
        <taxon>Dreissena</taxon>
    </lineage>
</organism>
<dbReference type="EMBL" id="JAIWYP010000010">
    <property type="protein sequence ID" value="KAH3753163.1"/>
    <property type="molecule type" value="Genomic_DNA"/>
</dbReference>
<comment type="caution">
    <text evidence="1">The sequence shown here is derived from an EMBL/GenBank/DDBJ whole genome shotgun (WGS) entry which is preliminary data.</text>
</comment>
<name>A0A9D4DQ55_DREPO</name>
<keyword evidence="2" id="KW-1185">Reference proteome</keyword>
<proteinExistence type="predicted"/>
<evidence type="ECO:0000313" key="2">
    <source>
        <dbReference type="Proteomes" id="UP000828390"/>
    </source>
</evidence>